<dbReference type="Gene3D" id="1.10.10.60">
    <property type="entry name" value="Homeodomain-like"/>
    <property type="match status" value="1"/>
</dbReference>
<dbReference type="PROSITE" id="PS01124">
    <property type="entry name" value="HTH_ARAC_FAMILY_2"/>
    <property type="match status" value="1"/>
</dbReference>
<dbReference type="Proteomes" id="UP001221546">
    <property type="component" value="Chromosome"/>
</dbReference>
<dbReference type="InterPro" id="IPR018060">
    <property type="entry name" value="HTH_AraC"/>
</dbReference>
<dbReference type="InterPro" id="IPR009057">
    <property type="entry name" value="Homeodomain-like_sf"/>
</dbReference>
<dbReference type="RefSeq" id="WP_233475606.1">
    <property type="nucleotide sequence ID" value="NZ_CP121646.1"/>
</dbReference>
<dbReference type="Pfam" id="PF12833">
    <property type="entry name" value="HTH_18"/>
    <property type="match status" value="1"/>
</dbReference>
<keyword evidence="1" id="KW-0805">Transcription regulation</keyword>
<dbReference type="PANTHER" id="PTHR47894">
    <property type="entry name" value="HTH-TYPE TRANSCRIPTIONAL REGULATOR GADX"/>
    <property type="match status" value="1"/>
</dbReference>
<dbReference type="InterPro" id="IPR018062">
    <property type="entry name" value="HTH_AraC-typ_CS"/>
</dbReference>
<dbReference type="SUPFAM" id="SSF46689">
    <property type="entry name" value="Homeodomain-like"/>
    <property type="match status" value="1"/>
</dbReference>
<dbReference type="PANTHER" id="PTHR47894:SF4">
    <property type="entry name" value="HTH-TYPE TRANSCRIPTIONAL REGULATOR GADX"/>
    <property type="match status" value="1"/>
</dbReference>
<evidence type="ECO:0000313" key="6">
    <source>
        <dbReference type="Proteomes" id="UP001221546"/>
    </source>
</evidence>
<evidence type="ECO:0000256" key="3">
    <source>
        <dbReference type="ARBA" id="ARBA00023163"/>
    </source>
</evidence>
<keyword evidence="3" id="KW-0804">Transcription</keyword>
<dbReference type="SMART" id="SM00342">
    <property type="entry name" value="HTH_ARAC"/>
    <property type="match status" value="1"/>
</dbReference>
<gene>
    <name evidence="5" type="ORF">QA636_27400</name>
</gene>
<proteinExistence type="predicted"/>
<evidence type="ECO:0000256" key="2">
    <source>
        <dbReference type="ARBA" id="ARBA00023125"/>
    </source>
</evidence>
<organism evidence="5 6">
    <name type="scientific">Bradyrhizobium brasilense</name>
    <dbReference type="NCBI Taxonomy" id="1419277"/>
    <lineage>
        <taxon>Bacteria</taxon>
        <taxon>Pseudomonadati</taxon>
        <taxon>Pseudomonadota</taxon>
        <taxon>Alphaproteobacteria</taxon>
        <taxon>Hyphomicrobiales</taxon>
        <taxon>Nitrobacteraceae</taxon>
        <taxon>Bradyrhizobium</taxon>
    </lineage>
</organism>
<protein>
    <submittedName>
        <fullName evidence="5">Helix-turn-helix transcriptional regulator</fullName>
    </submittedName>
</protein>
<keyword evidence="2" id="KW-0238">DNA-binding</keyword>
<sequence>MSKEITLAIFHDVHMKPVSSPSRHSVRAAISVLLRQDDASVQCTARQLGVSVRSLQRHLAGMGTSYSELVTEVRLDTACRLLAESNERISDIALRLGYTGASSFSRSFARLMKMPPIAYRQQQAAKGNGKARASKS</sequence>
<dbReference type="PROSITE" id="PS00041">
    <property type="entry name" value="HTH_ARAC_FAMILY_1"/>
    <property type="match status" value="1"/>
</dbReference>
<reference evidence="5 6" key="1">
    <citation type="submission" date="2023-04" db="EMBL/GenBank/DDBJ databases">
        <title>Australian commercial rhizobial inoculants.</title>
        <authorList>
            <person name="Kohlmeier M.G."/>
            <person name="O'Hara G.W."/>
            <person name="Colombi E."/>
            <person name="Ramsay J.P."/>
            <person name="Terpolilli J."/>
        </authorList>
    </citation>
    <scope>NUCLEOTIDE SEQUENCE [LARGE SCALE GENOMIC DNA]</scope>
    <source>
        <strain evidence="5 6">CB627</strain>
    </source>
</reference>
<evidence type="ECO:0000259" key="4">
    <source>
        <dbReference type="PROSITE" id="PS01124"/>
    </source>
</evidence>
<feature type="domain" description="HTH araC/xylS-type" evidence="4">
    <location>
        <begin position="24"/>
        <end position="122"/>
    </location>
</feature>
<keyword evidence="6" id="KW-1185">Reference proteome</keyword>
<evidence type="ECO:0000313" key="5">
    <source>
        <dbReference type="EMBL" id="WFU61233.1"/>
    </source>
</evidence>
<evidence type="ECO:0000256" key="1">
    <source>
        <dbReference type="ARBA" id="ARBA00023015"/>
    </source>
</evidence>
<accession>A0ABY8JB79</accession>
<name>A0ABY8JB79_9BRAD</name>
<dbReference type="EMBL" id="CP121646">
    <property type="protein sequence ID" value="WFU61233.1"/>
    <property type="molecule type" value="Genomic_DNA"/>
</dbReference>